<feature type="compositionally biased region" description="Low complexity" evidence="1">
    <location>
        <begin position="44"/>
        <end position="53"/>
    </location>
</feature>
<feature type="signal peptide" evidence="2">
    <location>
        <begin position="1"/>
        <end position="19"/>
    </location>
</feature>
<dbReference type="AlphaFoldDB" id="A0A835XN63"/>
<feature type="compositionally biased region" description="Basic and acidic residues" evidence="1">
    <location>
        <begin position="64"/>
        <end position="73"/>
    </location>
</feature>
<dbReference type="EMBL" id="JAEHOE010000160">
    <property type="protein sequence ID" value="KAG2484010.1"/>
    <property type="molecule type" value="Genomic_DNA"/>
</dbReference>
<name>A0A835XN63_9CHLO</name>
<evidence type="ECO:0000256" key="1">
    <source>
        <dbReference type="SAM" id="MobiDB-lite"/>
    </source>
</evidence>
<evidence type="ECO:0000256" key="2">
    <source>
        <dbReference type="SAM" id="SignalP"/>
    </source>
</evidence>
<keyword evidence="2" id="KW-0732">Signal</keyword>
<proteinExistence type="predicted"/>
<feature type="region of interest" description="Disordered" evidence="1">
    <location>
        <begin position="44"/>
        <end position="75"/>
    </location>
</feature>
<sequence length="203" mass="22174">MLAKHATLLATTVLGRSSALSAGAATRGPAVYACARLLATEAPAEATSEASTSGQPPPPGWLGRELKPGKEKGPPLGWMYMREGPDGVKRLMPWSERLIWGAVLSGISYFVVPRIYNARKRAAEEKLAAEQRRKELEEKRLVAIRLLLVSKDWLNADADPFEGMSPKQIVDYIKDKGLNPEDPFEGMSPEEIDAFVEKTGVSI</sequence>
<feature type="chain" id="PRO_5033048114" evidence="2">
    <location>
        <begin position="20"/>
        <end position="203"/>
    </location>
</feature>
<comment type="caution">
    <text evidence="3">The sequence shown here is derived from an EMBL/GenBank/DDBJ whole genome shotgun (WGS) entry which is preliminary data.</text>
</comment>
<organism evidence="3 4">
    <name type="scientific">Edaphochlamys debaryana</name>
    <dbReference type="NCBI Taxonomy" id="47281"/>
    <lineage>
        <taxon>Eukaryota</taxon>
        <taxon>Viridiplantae</taxon>
        <taxon>Chlorophyta</taxon>
        <taxon>core chlorophytes</taxon>
        <taxon>Chlorophyceae</taxon>
        <taxon>CS clade</taxon>
        <taxon>Chlamydomonadales</taxon>
        <taxon>Chlamydomonadales incertae sedis</taxon>
        <taxon>Edaphochlamys</taxon>
    </lineage>
</organism>
<reference evidence="3" key="1">
    <citation type="journal article" date="2020" name="bioRxiv">
        <title>Comparative genomics of Chlamydomonas.</title>
        <authorList>
            <person name="Craig R.J."/>
            <person name="Hasan A.R."/>
            <person name="Ness R.W."/>
            <person name="Keightley P.D."/>
        </authorList>
    </citation>
    <scope>NUCLEOTIDE SEQUENCE</scope>
    <source>
        <strain evidence="3">CCAP 11/70</strain>
    </source>
</reference>
<gene>
    <name evidence="3" type="ORF">HYH03_017177</name>
</gene>
<dbReference type="Proteomes" id="UP000612055">
    <property type="component" value="Unassembled WGS sequence"/>
</dbReference>
<keyword evidence="4" id="KW-1185">Reference proteome</keyword>
<dbReference type="OrthoDB" id="539753at2759"/>
<accession>A0A835XN63</accession>
<evidence type="ECO:0000313" key="3">
    <source>
        <dbReference type="EMBL" id="KAG2484010.1"/>
    </source>
</evidence>
<protein>
    <submittedName>
        <fullName evidence="3">Uncharacterized protein</fullName>
    </submittedName>
</protein>
<evidence type="ECO:0000313" key="4">
    <source>
        <dbReference type="Proteomes" id="UP000612055"/>
    </source>
</evidence>